<evidence type="ECO:0000313" key="5">
    <source>
        <dbReference type="Proteomes" id="UP001623349"/>
    </source>
</evidence>
<proteinExistence type="predicted"/>
<feature type="region of interest" description="Disordered" evidence="3">
    <location>
        <begin position="353"/>
        <end position="536"/>
    </location>
</feature>
<accession>A0ABQ0FDX1</accession>
<feature type="compositionally biased region" description="Low complexity" evidence="3">
    <location>
        <begin position="381"/>
        <end position="392"/>
    </location>
</feature>
<reference evidence="4 5" key="1">
    <citation type="submission" date="2024-08" db="EMBL/GenBank/DDBJ databases">
        <title>The draft genome of Apodemus speciosus.</title>
        <authorList>
            <person name="Nabeshima K."/>
            <person name="Suzuki S."/>
            <person name="Onuma M."/>
        </authorList>
    </citation>
    <scope>NUCLEOTIDE SEQUENCE [LARGE SCALE GENOMIC DNA]</scope>
    <source>
        <strain evidence="4">IB14-021</strain>
    </source>
</reference>
<feature type="region of interest" description="Disordered" evidence="3">
    <location>
        <begin position="562"/>
        <end position="582"/>
    </location>
</feature>
<dbReference type="PANTHER" id="PTHR23158:SF38">
    <property type="entry name" value="MELANOMA INHIBITORY ACTIVITY PROTEIN 2"/>
    <property type="match status" value="1"/>
</dbReference>
<feature type="compositionally biased region" description="Pro residues" evidence="3">
    <location>
        <begin position="617"/>
        <end position="631"/>
    </location>
</feature>
<evidence type="ECO:0000256" key="3">
    <source>
        <dbReference type="SAM" id="MobiDB-lite"/>
    </source>
</evidence>
<feature type="coiled-coil region" evidence="2">
    <location>
        <begin position="157"/>
        <end position="222"/>
    </location>
</feature>
<dbReference type="Proteomes" id="UP001623349">
    <property type="component" value="Unassembled WGS sequence"/>
</dbReference>
<gene>
    <name evidence="4" type="ORF">APTSU1_001269900</name>
</gene>
<sequence>MSCMADISKRIQSLEDESKSLKSQVAEAKTTFRIFEINEERLKGAIKDASNENSQLQESQKQLLQEAEIIKEQVSDLDKQKVTLEESRAQAEQVLSEKETQIESLIKNLLKMKDWAAVLGEDIADDGNLDLDLKSGLENTAPLDNQPKGALKKLIYAAKLNASLKALEGERNQIYTQLSEVDQIKEDLTVLDLHIKSLESKQASLQSEKTQFESESQKLQQKLKVITELYQENEMKLHRKLTVEENYRLEKEEKLSKVDEKISHAAEELETCRQRAKDLEEELERTIHSYQGQVISHEKKAHDNWLAARTLERNLNDLRKENAHNRQKLTETEFKFELLEKDPYALDVPNAAFGREHSPYGPSPLGRPPSETRAFLSPPTLLEGPLRLSPLLPGGGGRDDHPISNKQCSAGGLQCSRGPENLLDHQMNTERGDSSYDRLSDAPRAPSDRSLSPPWEKDRRMTAHPPPGQPYSDPAPQRQDRFYSNSGRLSGPAELRSYNMPSLDKVDGPVSSEMESSGNDTKDNLGDSNVPDSPLPAECEAAARGFLPPPFPPVRDPLFPVDPRSQFVRRGPPVPPPPPGTIYAAPRDYFLPRDFPGPPLAPFPGENCVRTEGLSAVPPPEGRVLPPSPTS</sequence>
<dbReference type="PANTHER" id="PTHR23158">
    <property type="entry name" value="MELANOMA INHIBITORY ACTIVITY-RELATED"/>
    <property type="match status" value="1"/>
</dbReference>
<protein>
    <submittedName>
        <fullName evidence="4">Melanoma inhibitory activity protein 2</fullName>
    </submittedName>
</protein>
<feature type="compositionally biased region" description="Low complexity" evidence="3">
    <location>
        <begin position="562"/>
        <end position="571"/>
    </location>
</feature>
<evidence type="ECO:0000313" key="4">
    <source>
        <dbReference type="EMBL" id="GAB1297463.1"/>
    </source>
</evidence>
<dbReference type="InterPro" id="IPR051500">
    <property type="entry name" value="cTAGE_MIA/OTOR"/>
</dbReference>
<feature type="coiled-coil region" evidence="2">
    <location>
        <begin position="4"/>
        <end position="108"/>
    </location>
</feature>
<comment type="caution">
    <text evidence="4">The sequence shown here is derived from an EMBL/GenBank/DDBJ whole genome shotgun (WGS) entry which is preliminary data.</text>
</comment>
<organism evidence="4 5">
    <name type="scientific">Apodemus speciosus</name>
    <name type="common">Large Japanese field mouse</name>
    <dbReference type="NCBI Taxonomy" id="105296"/>
    <lineage>
        <taxon>Eukaryota</taxon>
        <taxon>Metazoa</taxon>
        <taxon>Chordata</taxon>
        <taxon>Craniata</taxon>
        <taxon>Vertebrata</taxon>
        <taxon>Euteleostomi</taxon>
        <taxon>Mammalia</taxon>
        <taxon>Eutheria</taxon>
        <taxon>Euarchontoglires</taxon>
        <taxon>Glires</taxon>
        <taxon>Rodentia</taxon>
        <taxon>Myomorpha</taxon>
        <taxon>Muroidea</taxon>
        <taxon>Muridae</taxon>
        <taxon>Murinae</taxon>
        <taxon>Apodemus</taxon>
    </lineage>
</organism>
<evidence type="ECO:0000256" key="1">
    <source>
        <dbReference type="ARBA" id="ARBA00023054"/>
    </source>
</evidence>
<feature type="coiled-coil region" evidence="2">
    <location>
        <begin position="255"/>
        <end position="328"/>
    </location>
</feature>
<keyword evidence="5" id="KW-1185">Reference proteome</keyword>
<dbReference type="EMBL" id="BAAFST010000012">
    <property type="protein sequence ID" value="GAB1297463.1"/>
    <property type="molecule type" value="Genomic_DNA"/>
</dbReference>
<evidence type="ECO:0000256" key="2">
    <source>
        <dbReference type="SAM" id="Coils"/>
    </source>
</evidence>
<feature type="compositionally biased region" description="Basic and acidic residues" evidence="3">
    <location>
        <begin position="427"/>
        <end position="441"/>
    </location>
</feature>
<feature type="region of interest" description="Disordered" evidence="3">
    <location>
        <begin position="595"/>
        <end position="631"/>
    </location>
</feature>
<name>A0ABQ0FDX1_APOSI</name>
<keyword evidence="1 2" id="KW-0175">Coiled coil</keyword>